<feature type="domain" description="Gfo/Idh/MocA-like oxidoreductase N-terminal" evidence="3">
    <location>
        <begin position="4"/>
        <end position="124"/>
    </location>
</feature>
<dbReference type="InterPro" id="IPR036291">
    <property type="entry name" value="NAD(P)-bd_dom_sf"/>
</dbReference>
<protein>
    <submittedName>
        <fullName evidence="5">Inositol 2-dehydrogenase</fullName>
    </submittedName>
</protein>
<evidence type="ECO:0000256" key="2">
    <source>
        <dbReference type="ARBA" id="ARBA00023002"/>
    </source>
</evidence>
<comment type="similarity">
    <text evidence="1">Belongs to the Gfo/Idh/MocA family.</text>
</comment>
<evidence type="ECO:0000259" key="4">
    <source>
        <dbReference type="Pfam" id="PF02894"/>
    </source>
</evidence>
<organism evidence="5 6">
    <name type="scientific">Oceanobacillus oncorhynchi</name>
    <dbReference type="NCBI Taxonomy" id="545501"/>
    <lineage>
        <taxon>Bacteria</taxon>
        <taxon>Bacillati</taxon>
        <taxon>Bacillota</taxon>
        <taxon>Bacilli</taxon>
        <taxon>Bacillales</taxon>
        <taxon>Bacillaceae</taxon>
        <taxon>Oceanobacillus</taxon>
    </lineage>
</organism>
<dbReference type="STRING" id="545501.BN997_01976"/>
<dbReference type="InterPro" id="IPR004104">
    <property type="entry name" value="Gfo/Idh/MocA-like_OxRdtase_C"/>
</dbReference>
<dbReference type="SUPFAM" id="SSF55347">
    <property type="entry name" value="Glyceraldehyde-3-phosphate dehydrogenase-like, C-terminal domain"/>
    <property type="match status" value="1"/>
</dbReference>
<dbReference type="GO" id="GO:0000166">
    <property type="term" value="F:nucleotide binding"/>
    <property type="evidence" value="ECO:0007669"/>
    <property type="project" value="InterPro"/>
</dbReference>
<keyword evidence="6" id="KW-1185">Reference proteome</keyword>
<accession>A0A0A1MG87</accession>
<evidence type="ECO:0000313" key="5">
    <source>
        <dbReference type="EMBL" id="CEI82118.1"/>
    </source>
</evidence>
<dbReference type="PANTHER" id="PTHR42840">
    <property type="entry name" value="NAD(P)-BINDING ROSSMANN-FOLD SUPERFAMILY PROTEIN-RELATED"/>
    <property type="match status" value="1"/>
</dbReference>
<sequence>MKKVRCAVIGVGRLGIVHAKNIQTGVKGAEVVAVAASRIESAKRAAEELGISRWTNDLKEIFEDENIDAVIIVTPTNTHADLIIQAARSKKHIFVDKPVTETLEQASEVIKEVKENGVYCQVGFMRRFDPAYVAAKSRIVNGDIGQPLYFKGISRDPGSPPESFIKTSGGIFIDLNIHEYDIARFLIGDEVKSVQSFGEVLVHPFMKKYEDVDQSISVLNFQNKAVAQIEGSRNSSFGYDVRGEVVGTEGSIQIGSLQHHNNIILQDNKSYHDNIPDFITKFEDAFLEEVKHFIECIQNQVKPIVDEVDGKKSLEVSIAATESFKKQEIVYL</sequence>
<dbReference type="Pfam" id="PF02894">
    <property type="entry name" value="GFO_IDH_MocA_C"/>
    <property type="match status" value="1"/>
</dbReference>
<keyword evidence="2" id="KW-0560">Oxidoreductase</keyword>
<dbReference type="EMBL" id="CDGG01000001">
    <property type="protein sequence ID" value="CEI82118.1"/>
    <property type="molecule type" value="Genomic_DNA"/>
</dbReference>
<proteinExistence type="inferred from homology"/>
<dbReference type="GO" id="GO:0016491">
    <property type="term" value="F:oxidoreductase activity"/>
    <property type="evidence" value="ECO:0007669"/>
    <property type="project" value="UniProtKB-KW"/>
</dbReference>
<evidence type="ECO:0000259" key="3">
    <source>
        <dbReference type="Pfam" id="PF01408"/>
    </source>
</evidence>
<evidence type="ECO:0000313" key="6">
    <source>
        <dbReference type="Proteomes" id="UP000040453"/>
    </source>
</evidence>
<dbReference type="OrthoDB" id="9815825at2"/>
<dbReference type="RefSeq" id="WP_042531713.1">
    <property type="nucleotide sequence ID" value="NZ_CDGG01000001.1"/>
</dbReference>
<dbReference type="InterPro" id="IPR000683">
    <property type="entry name" value="Gfo/Idh/MocA-like_OxRdtase_N"/>
</dbReference>
<dbReference type="SUPFAM" id="SSF51735">
    <property type="entry name" value="NAD(P)-binding Rossmann-fold domains"/>
    <property type="match status" value="1"/>
</dbReference>
<dbReference type="PANTHER" id="PTHR42840:SF3">
    <property type="entry name" value="BINDING ROSSMANN FOLD OXIDOREDUCTASE, PUTATIVE (AFU_ORTHOLOGUE AFUA_2G10240)-RELATED"/>
    <property type="match status" value="1"/>
</dbReference>
<gene>
    <name evidence="5" type="primary">idhA_2</name>
    <name evidence="5" type="ORF">BN997_01976</name>
</gene>
<dbReference type="Pfam" id="PF01408">
    <property type="entry name" value="GFO_IDH_MocA"/>
    <property type="match status" value="1"/>
</dbReference>
<reference evidence="5 6" key="1">
    <citation type="submission" date="2014-11" db="EMBL/GenBank/DDBJ databases">
        <authorList>
            <person name="Urmite Genomes Urmite Genomes"/>
        </authorList>
    </citation>
    <scope>NUCLEOTIDE SEQUENCE [LARGE SCALE GENOMIC DNA]</scope>
    <source>
        <strain evidence="5 6">Oc5</strain>
    </source>
</reference>
<feature type="domain" description="Gfo/Idh/MocA-like oxidoreductase C-terminal" evidence="4">
    <location>
        <begin position="136"/>
        <end position="328"/>
    </location>
</feature>
<dbReference type="Gene3D" id="3.30.360.10">
    <property type="entry name" value="Dihydrodipicolinate Reductase, domain 2"/>
    <property type="match status" value="1"/>
</dbReference>
<name>A0A0A1MG87_9BACI</name>
<dbReference type="Gene3D" id="3.40.50.720">
    <property type="entry name" value="NAD(P)-binding Rossmann-like Domain"/>
    <property type="match status" value="1"/>
</dbReference>
<dbReference type="Proteomes" id="UP000040453">
    <property type="component" value="Unassembled WGS sequence"/>
</dbReference>
<dbReference type="AlphaFoldDB" id="A0A0A1MG87"/>
<evidence type="ECO:0000256" key="1">
    <source>
        <dbReference type="ARBA" id="ARBA00010928"/>
    </source>
</evidence>